<feature type="region of interest" description="Disordered" evidence="1">
    <location>
        <begin position="16"/>
        <end position="63"/>
    </location>
</feature>
<dbReference type="RefSeq" id="XP_013754209.1">
    <property type="nucleotide sequence ID" value="XM_013898755.1"/>
</dbReference>
<proteinExistence type="predicted"/>
<sequence length="161" mass="17890">MSLGIFRPVAWSVSEDGGEAKLAETPVESSAEQGVGEAAAGGGEETAGTGGGEKKKRARLRRVRRKKKPMPFVIGVEEASMLYEPCSHRYAAKWPLTLICRREPAFPFFTTLEQREKGCVMFYRRYLELLEIDGHSTERAVGAWTLYDNCMKAPLPPHDAI</sequence>
<feature type="compositionally biased region" description="Basic residues" evidence="1">
    <location>
        <begin position="54"/>
        <end position="63"/>
    </location>
</feature>
<evidence type="ECO:0000256" key="1">
    <source>
        <dbReference type="SAM" id="MobiDB-lite"/>
    </source>
</evidence>
<dbReference type="AlphaFoldDB" id="A0A0L0DND7"/>
<keyword evidence="3" id="KW-1185">Reference proteome</keyword>
<name>A0A0L0DND7_THETB</name>
<evidence type="ECO:0000313" key="2">
    <source>
        <dbReference type="EMBL" id="KNC53824.1"/>
    </source>
</evidence>
<feature type="compositionally biased region" description="Gly residues" evidence="1">
    <location>
        <begin position="39"/>
        <end position="51"/>
    </location>
</feature>
<protein>
    <submittedName>
        <fullName evidence="2">Uncharacterized protein</fullName>
    </submittedName>
</protein>
<organism evidence="2 3">
    <name type="scientific">Thecamonas trahens ATCC 50062</name>
    <dbReference type="NCBI Taxonomy" id="461836"/>
    <lineage>
        <taxon>Eukaryota</taxon>
        <taxon>Apusozoa</taxon>
        <taxon>Apusomonadida</taxon>
        <taxon>Apusomonadidae</taxon>
        <taxon>Thecamonas</taxon>
    </lineage>
</organism>
<dbReference type="Proteomes" id="UP000054408">
    <property type="component" value="Unassembled WGS sequence"/>
</dbReference>
<gene>
    <name evidence="2" type="ORF">AMSG_09766</name>
</gene>
<reference evidence="2 3" key="1">
    <citation type="submission" date="2010-05" db="EMBL/GenBank/DDBJ databases">
        <title>The Genome Sequence of Thecamonas trahens ATCC 50062.</title>
        <authorList>
            <consortium name="The Broad Institute Genome Sequencing Platform"/>
            <person name="Russ C."/>
            <person name="Cuomo C."/>
            <person name="Shea T."/>
            <person name="Young S.K."/>
            <person name="Zeng Q."/>
            <person name="Koehrsen M."/>
            <person name="Haas B."/>
            <person name="Borodovsky M."/>
            <person name="Guigo R."/>
            <person name="Alvarado L."/>
            <person name="Berlin A."/>
            <person name="Bochicchio J."/>
            <person name="Borenstein D."/>
            <person name="Chapman S."/>
            <person name="Chen Z."/>
            <person name="Freedman E."/>
            <person name="Gellesch M."/>
            <person name="Goldberg J."/>
            <person name="Griggs A."/>
            <person name="Gujja S."/>
            <person name="Heilman E."/>
            <person name="Heiman D."/>
            <person name="Hepburn T."/>
            <person name="Howarth C."/>
            <person name="Jen D."/>
            <person name="Larson L."/>
            <person name="Mehta T."/>
            <person name="Park D."/>
            <person name="Pearson M."/>
            <person name="Roberts A."/>
            <person name="Saif S."/>
            <person name="Shenoy N."/>
            <person name="Sisk P."/>
            <person name="Stolte C."/>
            <person name="Sykes S."/>
            <person name="Thomson T."/>
            <person name="Walk T."/>
            <person name="White J."/>
            <person name="Yandava C."/>
            <person name="Burger G."/>
            <person name="Gray M.W."/>
            <person name="Holland P.W.H."/>
            <person name="King N."/>
            <person name="Lang F.B.F."/>
            <person name="Roger A.J."/>
            <person name="Ruiz-Trillo I."/>
            <person name="Lander E."/>
            <person name="Nusbaum C."/>
        </authorList>
    </citation>
    <scope>NUCLEOTIDE SEQUENCE [LARGE SCALE GENOMIC DNA]</scope>
    <source>
        <strain evidence="2 3">ATCC 50062</strain>
    </source>
</reference>
<accession>A0A0L0DND7</accession>
<evidence type="ECO:0000313" key="3">
    <source>
        <dbReference type="Proteomes" id="UP000054408"/>
    </source>
</evidence>
<dbReference type="EMBL" id="GL349483">
    <property type="protein sequence ID" value="KNC53824.1"/>
    <property type="molecule type" value="Genomic_DNA"/>
</dbReference>
<dbReference type="GeneID" id="25568163"/>